<evidence type="ECO:0000313" key="6">
    <source>
        <dbReference type="Proteomes" id="UP001519342"/>
    </source>
</evidence>
<dbReference type="Pfam" id="PF01381">
    <property type="entry name" value="HTH_3"/>
    <property type="match status" value="1"/>
</dbReference>
<feature type="domain" description="HTH cro/C1-type" evidence="4">
    <location>
        <begin position="7"/>
        <end position="61"/>
    </location>
</feature>
<evidence type="ECO:0000259" key="4">
    <source>
        <dbReference type="PROSITE" id="PS50943"/>
    </source>
</evidence>
<dbReference type="EMBL" id="JAGGKS010000002">
    <property type="protein sequence ID" value="MBP1925177.1"/>
    <property type="molecule type" value="Genomic_DNA"/>
</dbReference>
<sequence>MRLYETIQKLRKDAGYSQEQLAEKLGVSRQAVSKWENGTASPGMDRLQDICHVFGVSLGELVGTDSDDKESDLEQIQLYEDEIKKLKSQKQFQKILILGTAVTAIILLVLFVTLFYRIDLMNNHIQQLDSQVSQIYNNVDYKIAQIDSQFSSMLEEKESLVAEYAIDVKSLNIKDGQLTLNLRSTPKYYKKGMTAEFVINGEKSYSANSVFENGSFWADIPVDVNENNLKVLVRFTNDGETSTQYLDSNPNIINSFIMEVGAENKLNFFNGKEGLLITGEVVTTYNPRYHNQNSYSTQAKLINYPVSGEVIVEKDGVVVIQKEVELDIDLSDGQYSNCSIYTHFEDRIEDYNKDDKIKVISKLVDNFGNVRETEVYFDSVR</sequence>
<dbReference type="CDD" id="cd00093">
    <property type="entry name" value="HTH_XRE"/>
    <property type="match status" value="1"/>
</dbReference>
<evidence type="ECO:0000313" key="5">
    <source>
        <dbReference type="EMBL" id="MBP1925177.1"/>
    </source>
</evidence>
<dbReference type="Gene3D" id="1.10.260.40">
    <property type="entry name" value="lambda repressor-like DNA-binding domains"/>
    <property type="match status" value="1"/>
</dbReference>
<feature type="coiled-coil region" evidence="2">
    <location>
        <begin position="69"/>
        <end position="96"/>
    </location>
</feature>
<dbReference type="Proteomes" id="UP001519342">
    <property type="component" value="Unassembled WGS sequence"/>
</dbReference>
<evidence type="ECO:0000256" key="1">
    <source>
        <dbReference type="ARBA" id="ARBA00023125"/>
    </source>
</evidence>
<reference evidence="5 6" key="1">
    <citation type="submission" date="2021-03" db="EMBL/GenBank/DDBJ databases">
        <title>Genomic Encyclopedia of Type Strains, Phase IV (KMG-IV): sequencing the most valuable type-strain genomes for metagenomic binning, comparative biology and taxonomic classification.</title>
        <authorList>
            <person name="Goeker M."/>
        </authorList>
    </citation>
    <scope>NUCLEOTIDE SEQUENCE [LARGE SCALE GENOMIC DNA]</scope>
    <source>
        <strain evidence="5 6">DSM 24004</strain>
    </source>
</reference>
<protein>
    <submittedName>
        <fullName evidence="5">Transcriptional regulator with XRE-family HTH domain</fullName>
    </submittedName>
</protein>
<keyword evidence="3" id="KW-0812">Transmembrane</keyword>
<keyword evidence="6" id="KW-1185">Reference proteome</keyword>
<dbReference type="SMART" id="SM00530">
    <property type="entry name" value="HTH_XRE"/>
    <property type="match status" value="1"/>
</dbReference>
<dbReference type="PANTHER" id="PTHR46558:SF11">
    <property type="entry name" value="HTH-TYPE TRANSCRIPTIONAL REGULATOR XRE"/>
    <property type="match status" value="1"/>
</dbReference>
<feature type="transmembrane region" description="Helical" evidence="3">
    <location>
        <begin position="95"/>
        <end position="116"/>
    </location>
</feature>
<accession>A0ABS4GBW8</accession>
<dbReference type="RefSeq" id="WP_209510915.1">
    <property type="nucleotide sequence ID" value="NZ_JAGGKS010000002.1"/>
</dbReference>
<organism evidence="5 6">
    <name type="scientific">Sedimentibacter acidaminivorans</name>
    <dbReference type="NCBI Taxonomy" id="913099"/>
    <lineage>
        <taxon>Bacteria</taxon>
        <taxon>Bacillati</taxon>
        <taxon>Bacillota</taxon>
        <taxon>Tissierellia</taxon>
        <taxon>Sedimentibacter</taxon>
    </lineage>
</organism>
<dbReference type="InterPro" id="IPR001387">
    <property type="entry name" value="Cro/C1-type_HTH"/>
</dbReference>
<proteinExistence type="predicted"/>
<gene>
    <name evidence="5" type="ORF">J2Z76_001034</name>
</gene>
<comment type="caution">
    <text evidence="5">The sequence shown here is derived from an EMBL/GenBank/DDBJ whole genome shotgun (WGS) entry which is preliminary data.</text>
</comment>
<dbReference type="PANTHER" id="PTHR46558">
    <property type="entry name" value="TRACRIPTIONAL REGULATORY PROTEIN-RELATED-RELATED"/>
    <property type="match status" value="1"/>
</dbReference>
<keyword evidence="1" id="KW-0238">DNA-binding</keyword>
<dbReference type="SUPFAM" id="SSF47413">
    <property type="entry name" value="lambda repressor-like DNA-binding domains"/>
    <property type="match status" value="1"/>
</dbReference>
<evidence type="ECO:0000256" key="2">
    <source>
        <dbReference type="SAM" id="Coils"/>
    </source>
</evidence>
<dbReference type="InterPro" id="IPR010982">
    <property type="entry name" value="Lambda_DNA-bd_dom_sf"/>
</dbReference>
<keyword evidence="3" id="KW-1133">Transmembrane helix</keyword>
<keyword evidence="2" id="KW-0175">Coiled coil</keyword>
<evidence type="ECO:0000256" key="3">
    <source>
        <dbReference type="SAM" id="Phobius"/>
    </source>
</evidence>
<dbReference type="PROSITE" id="PS50943">
    <property type="entry name" value="HTH_CROC1"/>
    <property type="match status" value="1"/>
</dbReference>
<keyword evidence="3" id="KW-0472">Membrane</keyword>
<name>A0ABS4GBW8_9FIRM</name>